<gene>
    <name evidence="1" type="ORF">DPMN_135431</name>
</gene>
<evidence type="ECO:0000313" key="2">
    <source>
        <dbReference type="Proteomes" id="UP000828390"/>
    </source>
</evidence>
<dbReference type="AlphaFoldDB" id="A0A9D4FY42"/>
<reference evidence="1" key="2">
    <citation type="submission" date="2020-11" db="EMBL/GenBank/DDBJ databases">
        <authorList>
            <person name="McCartney M.A."/>
            <person name="Auch B."/>
            <person name="Kono T."/>
            <person name="Mallez S."/>
            <person name="Becker A."/>
            <person name="Gohl D.M."/>
            <person name="Silverstein K.A.T."/>
            <person name="Koren S."/>
            <person name="Bechman K.B."/>
            <person name="Herman A."/>
            <person name="Abrahante J.E."/>
            <person name="Garbe J."/>
        </authorList>
    </citation>
    <scope>NUCLEOTIDE SEQUENCE</scope>
    <source>
        <strain evidence="1">Duluth1</strain>
        <tissue evidence="1">Whole animal</tissue>
    </source>
</reference>
<evidence type="ECO:0000313" key="1">
    <source>
        <dbReference type="EMBL" id="KAH3807098.1"/>
    </source>
</evidence>
<sequence length="57" mass="6446">MAPNGFKWCIKSSSGYDTSRKLGFVSLPSLRLLYDYSHLIENGVGFQPKVVEMLYSD</sequence>
<proteinExistence type="predicted"/>
<reference evidence="1" key="1">
    <citation type="journal article" date="2019" name="bioRxiv">
        <title>The Genome of the Zebra Mussel, Dreissena polymorpha: A Resource for Invasive Species Research.</title>
        <authorList>
            <person name="McCartney M.A."/>
            <person name="Auch B."/>
            <person name="Kono T."/>
            <person name="Mallez S."/>
            <person name="Zhang Y."/>
            <person name="Obille A."/>
            <person name="Becker A."/>
            <person name="Abrahante J.E."/>
            <person name="Garbe J."/>
            <person name="Badalamenti J.P."/>
            <person name="Herman A."/>
            <person name="Mangelson H."/>
            <person name="Liachko I."/>
            <person name="Sullivan S."/>
            <person name="Sone E.D."/>
            <person name="Koren S."/>
            <person name="Silverstein K.A.T."/>
            <person name="Beckman K.B."/>
            <person name="Gohl D.M."/>
        </authorList>
    </citation>
    <scope>NUCLEOTIDE SEQUENCE</scope>
    <source>
        <strain evidence="1">Duluth1</strain>
        <tissue evidence="1">Whole animal</tissue>
    </source>
</reference>
<keyword evidence="2" id="KW-1185">Reference proteome</keyword>
<dbReference type="EMBL" id="JAIWYP010000006">
    <property type="protein sequence ID" value="KAH3807098.1"/>
    <property type="molecule type" value="Genomic_DNA"/>
</dbReference>
<protein>
    <submittedName>
        <fullName evidence="1">Uncharacterized protein</fullName>
    </submittedName>
</protein>
<dbReference type="Proteomes" id="UP000828390">
    <property type="component" value="Unassembled WGS sequence"/>
</dbReference>
<accession>A0A9D4FY42</accession>
<organism evidence="1 2">
    <name type="scientific">Dreissena polymorpha</name>
    <name type="common">Zebra mussel</name>
    <name type="synonym">Mytilus polymorpha</name>
    <dbReference type="NCBI Taxonomy" id="45954"/>
    <lineage>
        <taxon>Eukaryota</taxon>
        <taxon>Metazoa</taxon>
        <taxon>Spiralia</taxon>
        <taxon>Lophotrochozoa</taxon>
        <taxon>Mollusca</taxon>
        <taxon>Bivalvia</taxon>
        <taxon>Autobranchia</taxon>
        <taxon>Heteroconchia</taxon>
        <taxon>Euheterodonta</taxon>
        <taxon>Imparidentia</taxon>
        <taxon>Neoheterodontei</taxon>
        <taxon>Myida</taxon>
        <taxon>Dreissenoidea</taxon>
        <taxon>Dreissenidae</taxon>
        <taxon>Dreissena</taxon>
    </lineage>
</organism>
<comment type="caution">
    <text evidence="1">The sequence shown here is derived from an EMBL/GenBank/DDBJ whole genome shotgun (WGS) entry which is preliminary data.</text>
</comment>
<name>A0A9D4FY42_DREPO</name>